<dbReference type="InterPro" id="IPR007419">
    <property type="entry name" value="BFD-like_2Fe2S-bd_dom"/>
</dbReference>
<name>A0A7X3LWJ8_9HYPH</name>
<evidence type="ECO:0000259" key="1">
    <source>
        <dbReference type="Pfam" id="PF04324"/>
    </source>
</evidence>
<protein>
    <submittedName>
        <fullName evidence="2">(2Fe-2S)-binding protein</fullName>
    </submittedName>
</protein>
<sequence length="77" mass="8259">MIVCSCNVLSDKELREAAARLRQAPDGGVVTPGAVFRALGHRPRCGGCFKAVIPIIHEAEPRQGDSSEKAKEKETAK</sequence>
<reference evidence="2 3" key="1">
    <citation type="submission" date="2019-12" db="EMBL/GenBank/DDBJ databases">
        <authorList>
            <person name="Li M."/>
        </authorList>
    </citation>
    <scope>NUCLEOTIDE SEQUENCE [LARGE SCALE GENOMIC DNA]</scope>
    <source>
        <strain evidence="2 3">GBMRC 2046</strain>
    </source>
</reference>
<dbReference type="Pfam" id="PF04324">
    <property type="entry name" value="Fer2_BFD"/>
    <property type="match status" value="1"/>
</dbReference>
<dbReference type="Proteomes" id="UP000433101">
    <property type="component" value="Unassembled WGS sequence"/>
</dbReference>
<accession>A0A7X3LWJ8</accession>
<organism evidence="2 3">
    <name type="scientific">Stappia sediminis</name>
    <dbReference type="NCBI Taxonomy" id="2692190"/>
    <lineage>
        <taxon>Bacteria</taxon>
        <taxon>Pseudomonadati</taxon>
        <taxon>Pseudomonadota</taxon>
        <taxon>Alphaproteobacteria</taxon>
        <taxon>Hyphomicrobiales</taxon>
        <taxon>Stappiaceae</taxon>
        <taxon>Stappia</taxon>
    </lineage>
</organism>
<dbReference type="EMBL" id="WUMV01000007">
    <property type="protein sequence ID" value="MXN66461.1"/>
    <property type="molecule type" value="Genomic_DNA"/>
</dbReference>
<gene>
    <name evidence="2" type="ORF">GR183_16215</name>
</gene>
<evidence type="ECO:0000313" key="3">
    <source>
        <dbReference type="Proteomes" id="UP000433101"/>
    </source>
</evidence>
<feature type="domain" description="BFD-like [2Fe-2S]-binding" evidence="1">
    <location>
        <begin position="2"/>
        <end position="57"/>
    </location>
</feature>
<evidence type="ECO:0000313" key="2">
    <source>
        <dbReference type="EMBL" id="MXN66461.1"/>
    </source>
</evidence>
<dbReference type="RefSeq" id="WP_160776679.1">
    <property type="nucleotide sequence ID" value="NZ_WUMV01000007.1"/>
</dbReference>
<dbReference type="AlphaFoldDB" id="A0A7X3LWJ8"/>
<keyword evidence="3" id="KW-1185">Reference proteome</keyword>
<proteinExistence type="predicted"/>
<dbReference type="Gene3D" id="1.10.10.1100">
    <property type="entry name" value="BFD-like [2Fe-2S]-binding domain"/>
    <property type="match status" value="1"/>
</dbReference>
<comment type="caution">
    <text evidence="2">The sequence shown here is derived from an EMBL/GenBank/DDBJ whole genome shotgun (WGS) entry which is preliminary data.</text>
</comment>
<dbReference type="InterPro" id="IPR041854">
    <property type="entry name" value="BFD-like_2Fe2S-bd_dom_sf"/>
</dbReference>